<accession>A0A1F6E6W4</accession>
<protein>
    <submittedName>
        <fullName evidence="2">Uncharacterized protein</fullName>
    </submittedName>
</protein>
<sequence length="75" mass="8523">MNMQTVTAVWHRTWPLLAKLYLLAVGAISLAFTLPRLYRTLYLGQPTMLADYGFDLYVCAAGVAILFMLARLWRA</sequence>
<feature type="transmembrane region" description="Helical" evidence="1">
    <location>
        <begin position="54"/>
        <end position="73"/>
    </location>
</feature>
<dbReference type="EMBL" id="MFLL01000015">
    <property type="protein sequence ID" value="OGG69280.1"/>
    <property type="molecule type" value="Genomic_DNA"/>
</dbReference>
<dbReference type="Proteomes" id="UP000176914">
    <property type="component" value="Unassembled WGS sequence"/>
</dbReference>
<feature type="transmembrane region" description="Helical" evidence="1">
    <location>
        <begin position="20"/>
        <end position="38"/>
    </location>
</feature>
<evidence type="ECO:0000313" key="3">
    <source>
        <dbReference type="Proteomes" id="UP000176914"/>
    </source>
</evidence>
<dbReference type="AlphaFoldDB" id="A0A1F6E6W4"/>
<evidence type="ECO:0000256" key="1">
    <source>
        <dbReference type="SAM" id="Phobius"/>
    </source>
</evidence>
<keyword evidence="1" id="KW-1133">Transmembrane helix</keyword>
<keyword evidence="1" id="KW-0812">Transmembrane</keyword>
<reference evidence="2 3" key="1">
    <citation type="journal article" date="2016" name="Nat. Commun.">
        <title>Thousands of microbial genomes shed light on interconnected biogeochemical processes in an aquifer system.</title>
        <authorList>
            <person name="Anantharaman K."/>
            <person name="Brown C.T."/>
            <person name="Hug L.A."/>
            <person name="Sharon I."/>
            <person name="Castelle C.J."/>
            <person name="Probst A.J."/>
            <person name="Thomas B.C."/>
            <person name="Singh A."/>
            <person name="Wilkins M.J."/>
            <person name="Karaoz U."/>
            <person name="Brodie E.L."/>
            <person name="Williams K.H."/>
            <person name="Hubbard S.S."/>
            <person name="Banfield J.F."/>
        </authorList>
    </citation>
    <scope>NUCLEOTIDE SEQUENCE [LARGE SCALE GENOMIC DNA]</scope>
</reference>
<proteinExistence type="predicted"/>
<keyword evidence="1" id="KW-0472">Membrane</keyword>
<organism evidence="2 3">
    <name type="scientific">Candidatus Kaiserbacteria bacterium RIFCSPHIGHO2_02_FULL_55_25</name>
    <dbReference type="NCBI Taxonomy" id="1798498"/>
    <lineage>
        <taxon>Bacteria</taxon>
        <taxon>Candidatus Kaiseribacteriota</taxon>
    </lineage>
</organism>
<name>A0A1F6E6W4_9BACT</name>
<comment type="caution">
    <text evidence="2">The sequence shown here is derived from an EMBL/GenBank/DDBJ whole genome shotgun (WGS) entry which is preliminary data.</text>
</comment>
<evidence type="ECO:0000313" key="2">
    <source>
        <dbReference type="EMBL" id="OGG69280.1"/>
    </source>
</evidence>
<gene>
    <name evidence="2" type="ORF">A3C20_03245</name>
</gene>